<feature type="chain" id="PRO_5016406673" evidence="1">
    <location>
        <begin position="18"/>
        <end position="294"/>
    </location>
</feature>
<reference evidence="2 3" key="1">
    <citation type="submission" date="2018-05" db="EMBL/GenBank/DDBJ databases">
        <title>Complete Genome Sequence of Deinococcus sp. strain 17bor-2.</title>
        <authorList>
            <person name="Srinivasan S."/>
        </authorList>
    </citation>
    <scope>NUCLEOTIDE SEQUENCE [LARGE SCALE GENOMIC DNA]</scope>
    <source>
        <strain evidence="2 3">17bor-2</strain>
    </source>
</reference>
<evidence type="ECO:0000313" key="2">
    <source>
        <dbReference type="EMBL" id="AWN24490.1"/>
    </source>
</evidence>
<dbReference type="Gene3D" id="2.130.10.10">
    <property type="entry name" value="YVTN repeat-like/Quinoprotein amine dehydrogenase"/>
    <property type="match status" value="1"/>
</dbReference>
<dbReference type="InterPro" id="IPR011044">
    <property type="entry name" value="Quino_amine_DH_bsu"/>
</dbReference>
<dbReference type="InterPro" id="IPR007788">
    <property type="entry name" value="QCT"/>
</dbReference>
<organism evidence="2 3">
    <name type="scientific">Deinococcus irradiatisoli</name>
    <dbReference type="NCBI Taxonomy" id="2202254"/>
    <lineage>
        <taxon>Bacteria</taxon>
        <taxon>Thermotogati</taxon>
        <taxon>Deinococcota</taxon>
        <taxon>Deinococci</taxon>
        <taxon>Deinococcales</taxon>
        <taxon>Deinococcaceae</taxon>
        <taxon>Deinococcus</taxon>
    </lineage>
</organism>
<name>A0A2Z3JN14_9DEIO</name>
<dbReference type="Pfam" id="PF05096">
    <property type="entry name" value="Glu_cyclase_2"/>
    <property type="match status" value="1"/>
</dbReference>
<keyword evidence="1" id="KW-0732">Signal</keyword>
<dbReference type="Proteomes" id="UP000245368">
    <property type="component" value="Chromosome"/>
</dbReference>
<sequence>MRRAFVLSSLLLLTGQAATPGPGKPAAPAPIRAALPAPSTLPAAPAAAPKTPTTSGLPVLVPKVVARYPHDPAAFTEGFEWVGGVLFESTGLVGQSSIRRTTLQTGAVTQRRAPPSTKVFSEGLSVLGGAVYQLTWQDGLVYLYDPQTLRSLGQLRYQGEGWGLTNDGKELIMSDGSDTLMWRDPATFAVSRKVRVTAQGASVANLNELEYVGGTVYANVWLSNKIARIDPQSGKVTAWIDVTNLAREAQAAAATAGYELSFDDVPNGIAFNPSKGTLLLTGKRWPLVFEVKLP</sequence>
<dbReference type="SUPFAM" id="SSF50969">
    <property type="entry name" value="YVTN repeat-like/Quinoprotein amine dehydrogenase"/>
    <property type="match status" value="1"/>
</dbReference>
<dbReference type="KEGG" id="dez:DKM44_05235"/>
<dbReference type="GO" id="GO:0016603">
    <property type="term" value="F:glutaminyl-peptide cyclotransferase activity"/>
    <property type="evidence" value="ECO:0007669"/>
    <property type="project" value="InterPro"/>
</dbReference>
<dbReference type="OrthoDB" id="9783700at2"/>
<protein>
    <submittedName>
        <fullName evidence="2">Glutamine cyclotransferase</fullName>
    </submittedName>
</protein>
<keyword evidence="2" id="KW-0808">Transferase</keyword>
<dbReference type="InterPro" id="IPR015943">
    <property type="entry name" value="WD40/YVTN_repeat-like_dom_sf"/>
</dbReference>
<evidence type="ECO:0000256" key="1">
    <source>
        <dbReference type="SAM" id="SignalP"/>
    </source>
</evidence>
<dbReference type="EMBL" id="CP029494">
    <property type="protein sequence ID" value="AWN24490.1"/>
    <property type="molecule type" value="Genomic_DNA"/>
</dbReference>
<gene>
    <name evidence="2" type="ORF">DKM44_05235</name>
</gene>
<dbReference type="AlphaFoldDB" id="A0A2Z3JN14"/>
<evidence type="ECO:0000313" key="3">
    <source>
        <dbReference type="Proteomes" id="UP000245368"/>
    </source>
</evidence>
<keyword evidence="3" id="KW-1185">Reference proteome</keyword>
<feature type="signal peptide" evidence="1">
    <location>
        <begin position="1"/>
        <end position="17"/>
    </location>
</feature>
<dbReference type="PANTHER" id="PTHR31270">
    <property type="entry name" value="GLUTAMINYL-PEPTIDE CYCLOTRANSFERASE"/>
    <property type="match status" value="1"/>
</dbReference>
<dbReference type="PANTHER" id="PTHR31270:SF1">
    <property type="entry name" value="GLUTAMINYL-PEPTIDE CYCLOTRANSFERASE"/>
    <property type="match status" value="1"/>
</dbReference>
<proteinExistence type="predicted"/>
<accession>A0A2Z3JN14</accession>